<keyword evidence="6" id="KW-0408">Iron</keyword>
<comment type="pathway">
    <text evidence="2">Nitrogen metabolism; nitrate reduction (assimilation).</text>
</comment>
<dbReference type="EMBL" id="BAAATK010000004">
    <property type="protein sequence ID" value="GAA2424814.1"/>
    <property type="molecule type" value="Genomic_DNA"/>
</dbReference>
<dbReference type="InterPro" id="IPR052034">
    <property type="entry name" value="NasD-like"/>
</dbReference>
<sequence length="404" mass="43002">MTATLIVIGHGMVGHRLVDALRELDRDRRWRVVVLGEEREPAYDRVRLSAYLGGRSRAELSLVAPEFAADPRIDVRSGTPAVHVDRRARTVRTADGDVLRYDALVLATGSRPFVPPVPGRELGNCFVQRTLEDADALRAAVRPGRPAVVVGGGLLGLEAAQGLQLLGMQPHLVEAAPHLMPAQLDVEAAHILQHGADRLGLHLHCGTTVTAVHAGPHGAARSVTLSDGTVLDTDLVVFAAGVRPRDDLPVAPALRLGDRGGYLTDVLCRTSDAHVWAVGECAAVLGRCHGLVAPGYRMAQSVARQLTGRPSEPLDAMDTSTELKLLGVHVATFGRTPGEDGSAIEMTFREGVSRYAKVFLRRDTGALLGGILAGETGSRADLAARVGRPPATDLERVLFPDPSF</sequence>
<dbReference type="Gene3D" id="3.50.50.60">
    <property type="entry name" value="FAD/NAD(P)-binding domain"/>
    <property type="match status" value="2"/>
</dbReference>
<dbReference type="PRINTS" id="PR00411">
    <property type="entry name" value="PNDRDTASEI"/>
</dbReference>
<organism evidence="9 10">
    <name type="scientific">Streptomyces glaucus</name>
    <dbReference type="NCBI Taxonomy" id="284029"/>
    <lineage>
        <taxon>Bacteria</taxon>
        <taxon>Bacillati</taxon>
        <taxon>Actinomycetota</taxon>
        <taxon>Actinomycetes</taxon>
        <taxon>Kitasatosporales</taxon>
        <taxon>Streptomycetaceae</taxon>
        <taxon>Streptomyces</taxon>
    </lineage>
</organism>
<evidence type="ECO:0000256" key="5">
    <source>
        <dbReference type="ARBA" id="ARBA00023002"/>
    </source>
</evidence>
<keyword evidence="5" id="KW-0560">Oxidoreductase</keyword>
<evidence type="ECO:0000256" key="2">
    <source>
        <dbReference type="ARBA" id="ARBA00005096"/>
    </source>
</evidence>
<dbReference type="Pfam" id="PF07992">
    <property type="entry name" value="Pyr_redox_2"/>
    <property type="match status" value="1"/>
</dbReference>
<dbReference type="SUPFAM" id="SSF51905">
    <property type="entry name" value="FAD/NAD(P)-binding domain"/>
    <property type="match status" value="2"/>
</dbReference>
<evidence type="ECO:0000313" key="9">
    <source>
        <dbReference type="EMBL" id="GAA2424814.1"/>
    </source>
</evidence>
<keyword evidence="7" id="KW-0411">Iron-sulfur</keyword>
<evidence type="ECO:0000259" key="8">
    <source>
        <dbReference type="Pfam" id="PF07992"/>
    </source>
</evidence>
<evidence type="ECO:0000256" key="4">
    <source>
        <dbReference type="ARBA" id="ARBA00022723"/>
    </source>
</evidence>
<dbReference type="InterPro" id="IPR036188">
    <property type="entry name" value="FAD/NAD-bd_sf"/>
</dbReference>
<keyword evidence="3" id="KW-0349">Heme</keyword>
<dbReference type="InterPro" id="IPR023753">
    <property type="entry name" value="FAD/NAD-binding_dom"/>
</dbReference>
<keyword evidence="4" id="KW-0479">Metal-binding</keyword>
<proteinExistence type="predicted"/>
<comment type="caution">
    <text evidence="9">The sequence shown here is derived from an EMBL/GenBank/DDBJ whole genome shotgun (WGS) entry which is preliminary data.</text>
</comment>
<accession>A0ABN3JAZ9</accession>
<comment type="cofactor">
    <cofactor evidence="1">
        <name>siroheme</name>
        <dbReference type="ChEBI" id="CHEBI:60052"/>
    </cofactor>
</comment>
<evidence type="ECO:0000256" key="1">
    <source>
        <dbReference type="ARBA" id="ARBA00001929"/>
    </source>
</evidence>
<dbReference type="PANTHER" id="PTHR43809">
    <property type="entry name" value="NITRITE REDUCTASE (NADH) LARGE SUBUNIT"/>
    <property type="match status" value="1"/>
</dbReference>
<reference evidence="9 10" key="1">
    <citation type="journal article" date="2019" name="Int. J. Syst. Evol. Microbiol.">
        <title>The Global Catalogue of Microorganisms (GCM) 10K type strain sequencing project: providing services to taxonomists for standard genome sequencing and annotation.</title>
        <authorList>
            <consortium name="The Broad Institute Genomics Platform"/>
            <consortium name="The Broad Institute Genome Sequencing Center for Infectious Disease"/>
            <person name="Wu L."/>
            <person name="Ma J."/>
        </authorList>
    </citation>
    <scope>NUCLEOTIDE SEQUENCE [LARGE SCALE GENOMIC DNA]</scope>
    <source>
        <strain evidence="9 10">JCM 6922</strain>
    </source>
</reference>
<gene>
    <name evidence="9" type="ORF">GCM10010421_09250</name>
</gene>
<evidence type="ECO:0000256" key="6">
    <source>
        <dbReference type="ARBA" id="ARBA00023004"/>
    </source>
</evidence>
<keyword evidence="10" id="KW-1185">Reference proteome</keyword>
<feature type="domain" description="FAD/NAD(P)-binding" evidence="8">
    <location>
        <begin position="5"/>
        <end position="286"/>
    </location>
</feature>
<evidence type="ECO:0000256" key="3">
    <source>
        <dbReference type="ARBA" id="ARBA00022617"/>
    </source>
</evidence>
<evidence type="ECO:0000313" key="10">
    <source>
        <dbReference type="Proteomes" id="UP001500460"/>
    </source>
</evidence>
<protein>
    <recommendedName>
        <fullName evidence="8">FAD/NAD(P)-binding domain-containing protein</fullName>
    </recommendedName>
</protein>
<name>A0ABN3JAZ9_9ACTN</name>
<dbReference type="PANTHER" id="PTHR43809:SF1">
    <property type="entry name" value="NITRITE REDUCTASE (NADH) LARGE SUBUNIT"/>
    <property type="match status" value="1"/>
</dbReference>
<dbReference type="Proteomes" id="UP001500460">
    <property type="component" value="Unassembled WGS sequence"/>
</dbReference>
<evidence type="ECO:0000256" key="7">
    <source>
        <dbReference type="ARBA" id="ARBA00023014"/>
    </source>
</evidence>
<dbReference type="PRINTS" id="PR00368">
    <property type="entry name" value="FADPNR"/>
</dbReference>